<name>A0AAV2L7H1_KNICA</name>
<accession>A0AAV2L7H1</accession>
<organism evidence="1 2">
    <name type="scientific">Knipowitschia caucasica</name>
    <name type="common">Caucasian dwarf goby</name>
    <name type="synonym">Pomatoschistus caucasicus</name>
    <dbReference type="NCBI Taxonomy" id="637954"/>
    <lineage>
        <taxon>Eukaryota</taxon>
        <taxon>Metazoa</taxon>
        <taxon>Chordata</taxon>
        <taxon>Craniata</taxon>
        <taxon>Vertebrata</taxon>
        <taxon>Euteleostomi</taxon>
        <taxon>Actinopterygii</taxon>
        <taxon>Neopterygii</taxon>
        <taxon>Teleostei</taxon>
        <taxon>Neoteleostei</taxon>
        <taxon>Acanthomorphata</taxon>
        <taxon>Gobiaria</taxon>
        <taxon>Gobiiformes</taxon>
        <taxon>Gobioidei</taxon>
        <taxon>Gobiidae</taxon>
        <taxon>Gobiinae</taxon>
        <taxon>Knipowitschia</taxon>
    </lineage>
</organism>
<evidence type="ECO:0000313" key="2">
    <source>
        <dbReference type="Proteomes" id="UP001497482"/>
    </source>
</evidence>
<dbReference type="EMBL" id="OZ035844">
    <property type="protein sequence ID" value="CAL1598333.1"/>
    <property type="molecule type" value="Genomic_DNA"/>
</dbReference>
<sequence length="103" mass="11711">MRIPYRTGQSEKQLFWAGEIPTWQWLWSVFPALTWDGYSSLAARLNLRAPNSSSEAVPRIDGTLTPHVRPRPVAKITARHDQQQQCLCLCVFLLFADSPSSQI</sequence>
<keyword evidence="2" id="KW-1185">Reference proteome</keyword>
<protein>
    <submittedName>
        <fullName evidence="1">Uncharacterized protein</fullName>
    </submittedName>
</protein>
<dbReference type="Proteomes" id="UP001497482">
    <property type="component" value="Chromosome 22"/>
</dbReference>
<proteinExistence type="predicted"/>
<evidence type="ECO:0000313" key="1">
    <source>
        <dbReference type="EMBL" id="CAL1598333.1"/>
    </source>
</evidence>
<reference evidence="1 2" key="1">
    <citation type="submission" date="2024-04" db="EMBL/GenBank/DDBJ databases">
        <authorList>
            <person name="Waldvogel A.-M."/>
            <person name="Schoenle A."/>
        </authorList>
    </citation>
    <scope>NUCLEOTIDE SEQUENCE [LARGE SCALE GENOMIC DNA]</scope>
</reference>
<gene>
    <name evidence="1" type="ORF">KC01_LOCUS26736</name>
</gene>
<dbReference type="AlphaFoldDB" id="A0AAV2L7H1"/>